<evidence type="ECO:0000313" key="6">
    <source>
        <dbReference type="Proteomes" id="UP000186817"/>
    </source>
</evidence>
<keyword evidence="2" id="KW-0472">Membrane</keyword>
<dbReference type="GO" id="GO:0005743">
    <property type="term" value="C:mitochondrial inner membrane"/>
    <property type="evidence" value="ECO:0007669"/>
    <property type="project" value="UniProtKB-SubCell"/>
</dbReference>
<comment type="caution">
    <text evidence="5">The sequence shown here is derived from an EMBL/GenBank/DDBJ whole genome shotgun (WGS) entry which is preliminary data.</text>
</comment>
<organism evidence="5 6">
    <name type="scientific">Symbiodinium microadriaticum</name>
    <name type="common">Dinoflagellate</name>
    <name type="synonym">Zooxanthella microadriatica</name>
    <dbReference type="NCBI Taxonomy" id="2951"/>
    <lineage>
        <taxon>Eukaryota</taxon>
        <taxon>Sar</taxon>
        <taxon>Alveolata</taxon>
        <taxon>Dinophyceae</taxon>
        <taxon>Suessiales</taxon>
        <taxon>Symbiodiniaceae</taxon>
        <taxon>Symbiodinium</taxon>
    </lineage>
</organism>
<feature type="region of interest" description="Disordered" evidence="3">
    <location>
        <begin position="193"/>
        <end position="217"/>
    </location>
</feature>
<evidence type="ECO:0000256" key="1">
    <source>
        <dbReference type="ARBA" id="ARBA00009658"/>
    </source>
</evidence>
<dbReference type="SMART" id="SM00454">
    <property type="entry name" value="SAM"/>
    <property type="match status" value="1"/>
</dbReference>
<dbReference type="AlphaFoldDB" id="A0A1Q9E6K9"/>
<dbReference type="PROSITE" id="PS50105">
    <property type="entry name" value="SAM_DOMAIN"/>
    <property type="match status" value="1"/>
</dbReference>
<keyword evidence="2" id="KW-0999">Mitochondrion inner membrane</keyword>
<comment type="similarity">
    <text evidence="1 2">Belongs to the prohibitin family.</text>
</comment>
<feature type="region of interest" description="Disordered" evidence="3">
    <location>
        <begin position="109"/>
        <end position="152"/>
    </location>
</feature>
<protein>
    <recommendedName>
        <fullName evidence="2">Prohibitin</fullName>
    </recommendedName>
</protein>
<evidence type="ECO:0000259" key="4">
    <source>
        <dbReference type="PROSITE" id="PS50105"/>
    </source>
</evidence>
<gene>
    <name evidence="5" type="primary">PHB3</name>
    <name evidence="5" type="ORF">AK812_SmicGene14004</name>
</gene>
<keyword evidence="2" id="KW-0496">Mitochondrion</keyword>
<dbReference type="Proteomes" id="UP000186817">
    <property type="component" value="Unassembled WGS sequence"/>
</dbReference>
<dbReference type="CDD" id="cd09487">
    <property type="entry name" value="SAM_superfamily"/>
    <property type="match status" value="1"/>
</dbReference>
<dbReference type="SUPFAM" id="SSF47769">
    <property type="entry name" value="SAM/Pointed domain"/>
    <property type="match status" value="1"/>
</dbReference>
<dbReference type="InterPro" id="IPR000163">
    <property type="entry name" value="Prohibitin"/>
</dbReference>
<comment type="subcellular location">
    <subcellularLocation>
        <location evidence="2">Mitochondrion inner membrane</location>
    </subcellularLocation>
</comment>
<dbReference type="InterPro" id="IPR001660">
    <property type="entry name" value="SAM"/>
</dbReference>
<keyword evidence="6" id="KW-1185">Reference proteome</keyword>
<dbReference type="GO" id="GO:0007005">
    <property type="term" value="P:mitochondrion organization"/>
    <property type="evidence" value="ECO:0007669"/>
    <property type="project" value="TreeGrafter"/>
</dbReference>
<evidence type="ECO:0000313" key="5">
    <source>
        <dbReference type="EMBL" id="OLQ03064.1"/>
    </source>
</evidence>
<name>A0A1Q9E6K9_SYMMI</name>
<dbReference type="OrthoDB" id="275637at2759"/>
<dbReference type="Pfam" id="PF07647">
    <property type="entry name" value="SAM_2"/>
    <property type="match status" value="1"/>
</dbReference>
<evidence type="ECO:0000256" key="2">
    <source>
        <dbReference type="RuleBase" id="RU366048"/>
    </source>
</evidence>
<dbReference type="InterPro" id="IPR013761">
    <property type="entry name" value="SAM/pointed_sf"/>
</dbReference>
<dbReference type="PRINTS" id="PR00679">
    <property type="entry name" value="PROHIBITIN"/>
</dbReference>
<dbReference type="PANTHER" id="PTHR23222">
    <property type="entry name" value="PROHIBITIN"/>
    <property type="match status" value="1"/>
</dbReference>
<sequence>MAGSRREPEQPICWSEVELGKWLDQRGLPQTVVRSFEDHLVNGLVAVDLTMEDLSSMGIADSLTQRRVLLELRQLFGNQDWDSALRTLPADFLQRSIGRFTPAAFAPASLEEENSPKPKGSPYLTRQAAPLRRVEPRLPPPSEPHAPRLTAEQKEAATASLVKGLTTGNLEAALISALPGALDKLLVGGFGGRPPLPSSPKPARTGRPRPRCSAPADGATVSVSLEIREAIVQRAGQFNIIMEDVAITHLVYGKVAQQDAERQKFIVEKAEQERQATVIRSEGEAEAAKMISEALKEHGSGLIEAAAMEFRLSGRPSAVAFSRHQGCHSSRIADLWRALVLFGFK</sequence>
<accession>A0A1Q9E6K9</accession>
<proteinExistence type="inferred from homology"/>
<dbReference type="EMBL" id="LSRX01000247">
    <property type="protein sequence ID" value="OLQ03064.1"/>
    <property type="molecule type" value="Genomic_DNA"/>
</dbReference>
<reference evidence="5 6" key="1">
    <citation type="submission" date="2016-02" db="EMBL/GenBank/DDBJ databases">
        <title>Genome analysis of coral dinoflagellate symbionts highlights evolutionary adaptations to a symbiotic lifestyle.</title>
        <authorList>
            <person name="Aranda M."/>
            <person name="Li Y."/>
            <person name="Liew Y.J."/>
            <person name="Baumgarten S."/>
            <person name="Simakov O."/>
            <person name="Wilson M."/>
            <person name="Piel J."/>
            <person name="Ashoor H."/>
            <person name="Bougouffa S."/>
            <person name="Bajic V.B."/>
            <person name="Ryu T."/>
            <person name="Ravasi T."/>
            <person name="Bayer T."/>
            <person name="Micklem G."/>
            <person name="Kim H."/>
            <person name="Bhak J."/>
            <person name="Lajeunesse T.C."/>
            <person name="Voolstra C.R."/>
        </authorList>
    </citation>
    <scope>NUCLEOTIDE SEQUENCE [LARGE SCALE GENOMIC DNA]</scope>
    <source>
        <strain evidence="5 6">CCMP2467</strain>
    </source>
</reference>
<evidence type="ECO:0000256" key="3">
    <source>
        <dbReference type="SAM" id="MobiDB-lite"/>
    </source>
</evidence>
<feature type="domain" description="SAM" evidence="4">
    <location>
        <begin position="14"/>
        <end position="78"/>
    </location>
</feature>
<dbReference type="PANTHER" id="PTHR23222:SF0">
    <property type="entry name" value="PROHIBITIN 1"/>
    <property type="match status" value="1"/>
</dbReference>
<dbReference type="Gene3D" id="1.10.150.50">
    <property type="entry name" value="Transcription Factor, Ets-1"/>
    <property type="match status" value="1"/>
</dbReference>